<feature type="region of interest" description="Disordered" evidence="1">
    <location>
        <begin position="93"/>
        <end position="114"/>
    </location>
</feature>
<keyword evidence="3" id="KW-1185">Reference proteome</keyword>
<sequence length="146" mass="16286">MAAKERVFPPMKTDMGDCQQQGTNMATREFQYTLYNSKRLRALPAHAVVTNQALVYKGYGKTGVTLTTANGYQAPIPARHPHTAMPLRLRSLPPVVKKNRTTGRGSSRSSLKPSGYRRKRKLFLQIQSISLKISQSLTLKITAEVI</sequence>
<dbReference type="AlphaFoldDB" id="A0A4Z2J956"/>
<organism evidence="2 3">
    <name type="scientific">Liparis tanakae</name>
    <name type="common">Tanaka's snailfish</name>
    <dbReference type="NCBI Taxonomy" id="230148"/>
    <lineage>
        <taxon>Eukaryota</taxon>
        <taxon>Metazoa</taxon>
        <taxon>Chordata</taxon>
        <taxon>Craniata</taxon>
        <taxon>Vertebrata</taxon>
        <taxon>Euteleostomi</taxon>
        <taxon>Actinopterygii</taxon>
        <taxon>Neopterygii</taxon>
        <taxon>Teleostei</taxon>
        <taxon>Neoteleostei</taxon>
        <taxon>Acanthomorphata</taxon>
        <taxon>Eupercaria</taxon>
        <taxon>Perciformes</taxon>
        <taxon>Cottioidei</taxon>
        <taxon>Cottales</taxon>
        <taxon>Liparidae</taxon>
        <taxon>Liparis</taxon>
    </lineage>
</organism>
<evidence type="ECO:0000313" key="3">
    <source>
        <dbReference type="Proteomes" id="UP000314294"/>
    </source>
</evidence>
<proteinExistence type="predicted"/>
<protein>
    <submittedName>
        <fullName evidence="2">Uncharacterized protein</fullName>
    </submittedName>
</protein>
<name>A0A4Z2J956_9TELE</name>
<comment type="caution">
    <text evidence="2">The sequence shown here is derived from an EMBL/GenBank/DDBJ whole genome shotgun (WGS) entry which is preliminary data.</text>
</comment>
<dbReference type="EMBL" id="SRLO01000016">
    <property type="protein sequence ID" value="TNN86334.1"/>
    <property type="molecule type" value="Genomic_DNA"/>
</dbReference>
<accession>A0A4Z2J956</accession>
<dbReference type="Proteomes" id="UP000314294">
    <property type="component" value="Unassembled WGS sequence"/>
</dbReference>
<evidence type="ECO:0000256" key="1">
    <source>
        <dbReference type="SAM" id="MobiDB-lite"/>
    </source>
</evidence>
<gene>
    <name evidence="2" type="ORF">EYF80_003419</name>
</gene>
<reference evidence="2 3" key="1">
    <citation type="submission" date="2019-03" db="EMBL/GenBank/DDBJ databases">
        <title>First draft genome of Liparis tanakae, snailfish: a comprehensive survey of snailfish specific genes.</title>
        <authorList>
            <person name="Kim W."/>
            <person name="Song I."/>
            <person name="Jeong J.-H."/>
            <person name="Kim D."/>
            <person name="Kim S."/>
            <person name="Ryu S."/>
            <person name="Song J.Y."/>
            <person name="Lee S.K."/>
        </authorList>
    </citation>
    <scope>NUCLEOTIDE SEQUENCE [LARGE SCALE GENOMIC DNA]</scope>
    <source>
        <tissue evidence="2">Muscle</tissue>
    </source>
</reference>
<evidence type="ECO:0000313" key="2">
    <source>
        <dbReference type="EMBL" id="TNN86334.1"/>
    </source>
</evidence>